<keyword evidence="8" id="KW-1185">Reference proteome</keyword>
<evidence type="ECO:0000256" key="2">
    <source>
        <dbReference type="ARBA" id="ARBA00007349"/>
    </source>
</evidence>
<evidence type="ECO:0000256" key="5">
    <source>
        <dbReference type="ARBA" id="ARBA00023136"/>
    </source>
</evidence>
<evidence type="ECO:0000256" key="6">
    <source>
        <dbReference type="SAM" id="Phobius"/>
    </source>
</evidence>
<gene>
    <name evidence="7" type="ORF">C9I98_01025</name>
</gene>
<evidence type="ECO:0000256" key="3">
    <source>
        <dbReference type="ARBA" id="ARBA00022692"/>
    </source>
</evidence>
<sequence>MSHITANPESEGLAGKTVNSEPFIVAKVLPLSLILLVSTVLWQFNPPSGLDVAAYQTAIVFIATIAAIVANVLPTGSVAIISLAIYTLLRPGGETTAKAAIETALSNFNHSLIWLIIIAFMIARAFAKTGLGRRIALLLLSKFGHSSLRVAYCLGIADFLIAPATPSNTARAAIVSPIANSLAKTINESDKKLGKYLISSSSAMNDASAVGFQTGFAGNLALVGIASTVAGITLSFADWAFYLLLPALALLVVMPFVLYRVISPETKQTPEAPVFAKKELKAMGGMSLGEWKLVGVFISLIVMWVGGKTLGLHSTSAAFIGLAALLLMGVLSWNDIKSEKGAWDTLIWFAVLMGMASQLKTLGFTAWVGDWVSDLLSAGMSGASATMFLTAMMAFYLFTAYFFASATAKVVALAPVIIGALMTLGVSPLVAVLAVAGITNLGCNLSTYSHARNPLLMGYGFHTDSEWMKVGLVIAITGFVVFMFVGLIWWNLLGII</sequence>
<evidence type="ECO:0000256" key="4">
    <source>
        <dbReference type="ARBA" id="ARBA00022989"/>
    </source>
</evidence>
<dbReference type="InterPro" id="IPR030676">
    <property type="entry name" value="CitT-rel"/>
</dbReference>
<organism evidence="7 8">
    <name type="scientific">Photobacterium sanctipauli</name>
    <dbReference type="NCBI Taxonomy" id="1342794"/>
    <lineage>
        <taxon>Bacteria</taxon>
        <taxon>Pseudomonadati</taxon>
        <taxon>Pseudomonadota</taxon>
        <taxon>Gammaproteobacteria</taxon>
        <taxon>Vibrionales</taxon>
        <taxon>Vibrionaceae</taxon>
        <taxon>Photobacterium</taxon>
    </lineage>
</organism>
<comment type="similarity">
    <text evidence="2">Belongs to the SLC13A/DASS transporter (TC 2.A.47) family. DIT1 subfamily.</text>
</comment>
<feature type="transmembrane region" description="Helical" evidence="6">
    <location>
        <begin position="57"/>
        <end position="88"/>
    </location>
</feature>
<feature type="transmembrane region" description="Helical" evidence="6">
    <location>
        <begin position="317"/>
        <end position="334"/>
    </location>
</feature>
<dbReference type="PANTHER" id="PTHR42826">
    <property type="entry name" value="DICARBOXYLATE TRANSPORTER 2.1, CHLOROPLASTIC"/>
    <property type="match status" value="1"/>
</dbReference>
<keyword evidence="3 6" id="KW-0812">Transmembrane</keyword>
<dbReference type="PIRSF" id="PIRSF002457">
    <property type="entry name" value="DASS"/>
    <property type="match status" value="1"/>
</dbReference>
<proteinExistence type="inferred from homology"/>
<comment type="subcellular location">
    <subcellularLocation>
        <location evidence="1">Membrane</location>
        <topology evidence="1">Multi-pass membrane protein</topology>
    </subcellularLocation>
</comment>
<dbReference type="NCBIfam" id="TIGR00785">
    <property type="entry name" value="dass"/>
    <property type="match status" value="1"/>
</dbReference>
<feature type="transmembrane region" description="Helical" evidence="6">
    <location>
        <begin position="23"/>
        <end position="45"/>
    </location>
</feature>
<dbReference type="Proteomes" id="UP000241771">
    <property type="component" value="Unassembled WGS sequence"/>
</dbReference>
<feature type="transmembrane region" description="Helical" evidence="6">
    <location>
        <begin position="470"/>
        <end position="493"/>
    </location>
</feature>
<dbReference type="EMBL" id="PYMA01000001">
    <property type="protein sequence ID" value="PSW21880.1"/>
    <property type="molecule type" value="Genomic_DNA"/>
</dbReference>
<dbReference type="Pfam" id="PF00939">
    <property type="entry name" value="Na_sulph_symp"/>
    <property type="match status" value="1"/>
</dbReference>
<comment type="caution">
    <text evidence="7">The sequence shown here is derived from an EMBL/GenBank/DDBJ whole genome shotgun (WGS) entry which is preliminary data.</text>
</comment>
<dbReference type="OrthoDB" id="3170849at2"/>
<dbReference type="GO" id="GO:0016020">
    <property type="term" value="C:membrane"/>
    <property type="evidence" value="ECO:0007669"/>
    <property type="project" value="UniProtKB-SubCell"/>
</dbReference>
<feature type="transmembrane region" description="Helical" evidence="6">
    <location>
        <begin position="410"/>
        <end position="438"/>
    </location>
</feature>
<dbReference type="RefSeq" id="WP_051901989.1">
    <property type="nucleotide sequence ID" value="NZ_JGVO01000158.1"/>
</dbReference>
<dbReference type="AlphaFoldDB" id="A0A2T3P043"/>
<keyword evidence="5 6" id="KW-0472">Membrane</keyword>
<protein>
    <submittedName>
        <fullName evidence="7">2-oxoglutarate translocator</fullName>
    </submittedName>
</protein>
<evidence type="ECO:0000256" key="1">
    <source>
        <dbReference type="ARBA" id="ARBA00004141"/>
    </source>
</evidence>
<reference evidence="7 8" key="1">
    <citation type="submission" date="2018-01" db="EMBL/GenBank/DDBJ databases">
        <title>Whole genome sequencing of Histamine producing bacteria.</title>
        <authorList>
            <person name="Butler K."/>
        </authorList>
    </citation>
    <scope>NUCLEOTIDE SEQUENCE [LARGE SCALE GENOMIC DNA]</scope>
    <source>
        <strain evidence="7 8">DSM 100436</strain>
    </source>
</reference>
<evidence type="ECO:0000313" key="7">
    <source>
        <dbReference type="EMBL" id="PSW21880.1"/>
    </source>
</evidence>
<dbReference type="InterPro" id="IPR001898">
    <property type="entry name" value="SLC13A/DASS"/>
</dbReference>
<evidence type="ECO:0000313" key="8">
    <source>
        <dbReference type="Proteomes" id="UP000241771"/>
    </source>
</evidence>
<feature type="transmembrane region" description="Helical" evidence="6">
    <location>
        <begin position="210"/>
        <end position="233"/>
    </location>
</feature>
<keyword evidence="4 6" id="KW-1133">Transmembrane helix</keyword>
<feature type="transmembrane region" description="Helical" evidence="6">
    <location>
        <begin position="239"/>
        <end position="262"/>
    </location>
</feature>
<feature type="transmembrane region" description="Helical" evidence="6">
    <location>
        <begin position="108"/>
        <end position="127"/>
    </location>
</feature>
<name>A0A2T3P043_9GAMM</name>
<feature type="transmembrane region" description="Helical" evidence="6">
    <location>
        <begin position="283"/>
        <end position="305"/>
    </location>
</feature>
<accession>A0A2T3P043</accession>
<dbReference type="GO" id="GO:0022857">
    <property type="term" value="F:transmembrane transporter activity"/>
    <property type="evidence" value="ECO:0007669"/>
    <property type="project" value="InterPro"/>
</dbReference>
<feature type="transmembrane region" description="Helical" evidence="6">
    <location>
        <begin position="346"/>
        <end position="369"/>
    </location>
</feature>
<feature type="transmembrane region" description="Helical" evidence="6">
    <location>
        <begin position="375"/>
        <end position="398"/>
    </location>
</feature>